<dbReference type="GO" id="GO:0003824">
    <property type="term" value="F:catalytic activity"/>
    <property type="evidence" value="ECO:0007669"/>
    <property type="project" value="InterPro"/>
</dbReference>
<dbReference type="Pfam" id="PF01425">
    <property type="entry name" value="Amidase"/>
    <property type="match status" value="1"/>
</dbReference>
<dbReference type="SUPFAM" id="SSF75304">
    <property type="entry name" value="Amidase signature (AS) enzymes"/>
    <property type="match status" value="1"/>
</dbReference>
<comment type="similarity">
    <text evidence="1">Belongs to the amidase family.</text>
</comment>
<evidence type="ECO:0000259" key="2">
    <source>
        <dbReference type="Pfam" id="PF01425"/>
    </source>
</evidence>
<dbReference type="Gene3D" id="3.90.1300.10">
    <property type="entry name" value="Amidase signature (AS) domain"/>
    <property type="match status" value="1"/>
</dbReference>
<proteinExistence type="inferred from homology"/>
<organism evidence="3 4">
    <name type="scientific">Tectimicrobiota bacterium</name>
    <dbReference type="NCBI Taxonomy" id="2528274"/>
    <lineage>
        <taxon>Bacteria</taxon>
        <taxon>Pseudomonadati</taxon>
        <taxon>Nitrospinota/Tectimicrobiota group</taxon>
        <taxon>Candidatus Tectimicrobiota</taxon>
    </lineage>
</organism>
<reference evidence="3" key="1">
    <citation type="submission" date="2020-07" db="EMBL/GenBank/DDBJ databases">
        <title>Huge and variable diversity of episymbiotic CPR bacteria and DPANN archaea in groundwater ecosystems.</title>
        <authorList>
            <person name="He C.Y."/>
            <person name="Keren R."/>
            <person name="Whittaker M."/>
            <person name="Farag I.F."/>
            <person name="Doudna J."/>
            <person name="Cate J.H.D."/>
            <person name="Banfield J.F."/>
        </authorList>
    </citation>
    <scope>NUCLEOTIDE SEQUENCE</scope>
    <source>
        <strain evidence="3">NC_groundwater_763_Ag_S-0.2um_68_21</strain>
    </source>
</reference>
<evidence type="ECO:0000313" key="3">
    <source>
        <dbReference type="EMBL" id="MBI3129584.1"/>
    </source>
</evidence>
<dbReference type="InterPro" id="IPR023631">
    <property type="entry name" value="Amidase_dom"/>
</dbReference>
<sequence>MAGEAWRLTLSEGLRRLDEGTLTAAEWTRSLLERIEACEDRVKAWVQVDREGALAAARAADERRKAGGAHALAGAPVAFKDIIDVRGMLREANSPLYKGYVPKKDAAAAARLRAAGAVLLGKTVTTQFATSDPAETRNPWNPVHSPGGSSSGSAAAVAAGMAPAALGSQTGGSVLRPSTFCGVVGFKPTYGRIPRTGMVTVSWSLDHVGIICRAAEDAARLLTALAGPDAEDDGSLEAPAEDFAAASAPRKPGRVCFLKEDFLPRSSREVAEWTERGAARLKEKGVAVEEGRLPVDFDQLHAAHRIIMRVEAAAYHGRMFRENMDAYSPEIRHNISSGLMVPAVHYVQAQRLRARLAREMGRLLGRCDLVMFPSMVEAPPIREKSTGNALFQEPLTQAGLPAIALPLGRGEGNLPVGIQLGAGRLREAGLLSAARWCEAELGWRSEIAPA</sequence>
<protein>
    <submittedName>
        <fullName evidence="3">Amidase</fullName>
    </submittedName>
</protein>
<accession>A0A932I1D1</accession>
<dbReference type="PANTHER" id="PTHR11895">
    <property type="entry name" value="TRANSAMIDASE"/>
    <property type="match status" value="1"/>
</dbReference>
<dbReference type="EMBL" id="JACPUR010000041">
    <property type="protein sequence ID" value="MBI3129584.1"/>
    <property type="molecule type" value="Genomic_DNA"/>
</dbReference>
<dbReference type="Proteomes" id="UP000782312">
    <property type="component" value="Unassembled WGS sequence"/>
</dbReference>
<dbReference type="InterPro" id="IPR036928">
    <property type="entry name" value="AS_sf"/>
</dbReference>
<evidence type="ECO:0000313" key="4">
    <source>
        <dbReference type="Proteomes" id="UP000782312"/>
    </source>
</evidence>
<feature type="domain" description="Amidase" evidence="2">
    <location>
        <begin position="26"/>
        <end position="431"/>
    </location>
</feature>
<name>A0A932I1D1_UNCTE</name>
<gene>
    <name evidence="3" type="ORF">HYZ11_18400</name>
</gene>
<evidence type="ECO:0000256" key="1">
    <source>
        <dbReference type="ARBA" id="ARBA00009199"/>
    </source>
</evidence>
<dbReference type="InterPro" id="IPR000120">
    <property type="entry name" value="Amidase"/>
</dbReference>
<comment type="caution">
    <text evidence="3">The sequence shown here is derived from an EMBL/GenBank/DDBJ whole genome shotgun (WGS) entry which is preliminary data.</text>
</comment>
<dbReference type="PANTHER" id="PTHR11895:SF7">
    <property type="entry name" value="GLUTAMYL-TRNA(GLN) AMIDOTRANSFERASE SUBUNIT A, MITOCHONDRIAL"/>
    <property type="match status" value="1"/>
</dbReference>
<dbReference type="AlphaFoldDB" id="A0A932I1D1"/>